<dbReference type="PANTHER" id="PTHR24256">
    <property type="entry name" value="TRYPTASE-RELATED"/>
    <property type="match status" value="1"/>
</dbReference>
<accession>A0A3S3S203</accession>
<keyword evidence="5" id="KW-1185">Reference proteome</keyword>
<dbReference type="Pfam" id="PF00089">
    <property type="entry name" value="Trypsin"/>
    <property type="match status" value="1"/>
</dbReference>
<dbReference type="InterPro" id="IPR051487">
    <property type="entry name" value="Ser/Thr_Proteases_Immune/Dev"/>
</dbReference>
<dbReference type="GO" id="GO:0004252">
    <property type="term" value="F:serine-type endopeptidase activity"/>
    <property type="evidence" value="ECO:0007669"/>
    <property type="project" value="InterPro"/>
</dbReference>
<dbReference type="STRING" id="1965070.A0A3S3S203"/>
<keyword evidence="1" id="KW-1015">Disulfide bond</keyword>
<evidence type="ECO:0000313" key="4">
    <source>
        <dbReference type="EMBL" id="RWS08053.1"/>
    </source>
</evidence>
<sequence>MDQPVSFASNHSFLRPACLDLNGELETEVTNKTLCIGTGFGLSKAPPNHNRSLVPSEIAYLYPLMFRNVLRELRLKLDNHQNCRNLFKILKVTEKQFCMASKNEHNYAYNGDSGGPLQCHISGKWIQVGVMWGGSPRISIFQKIYKYADFIERISGYKLIQDCASLNSVFK</sequence>
<organism evidence="4 5">
    <name type="scientific">Dinothrombium tinctorium</name>
    <dbReference type="NCBI Taxonomy" id="1965070"/>
    <lineage>
        <taxon>Eukaryota</taxon>
        <taxon>Metazoa</taxon>
        <taxon>Ecdysozoa</taxon>
        <taxon>Arthropoda</taxon>
        <taxon>Chelicerata</taxon>
        <taxon>Arachnida</taxon>
        <taxon>Acari</taxon>
        <taxon>Acariformes</taxon>
        <taxon>Trombidiformes</taxon>
        <taxon>Prostigmata</taxon>
        <taxon>Anystina</taxon>
        <taxon>Parasitengona</taxon>
        <taxon>Trombidioidea</taxon>
        <taxon>Trombidiidae</taxon>
        <taxon>Dinothrombium</taxon>
    </lineage>
</organism>
<evidence type="ECO:0000259" key="3">
    <source>
        <dbReference type="PROSITE" id="PS50240"/>
    </source>
</evidence>
<comment type="caution">
    <text evidence="4">The sequence shown here is derived from an EMBL/GenBank/DDBJ whole genome shotgun (WGS) entry which is preliminary data.</text>
</comment>
<dbReference type="Proteomes" id="UP000285301">
    <property type="component" value="Unassembled WGS sequence"/>
</dbReference>
<protein>
    <submittedName>
        <fullName evidence="4">Plasma kallikrein-like isoform 3</fullName>
    </submittedName>
</protein>
<gene>
    <name evidence="4" type="ORF">B4U79_18183</name>
</gene>
<name>A0A3S3S203_9ACAR</name>
<dbReference type="InterPro" id="IPR001254">
    <property type="entry name" value="Trypsin_dom"/>
</dbReference>
<comment type="similarity">
    <text evidence="2">Belongs to the peptidase S1 family. CLIP subfamily.</text>
</comment>
<feature type="domain" description="Peptidase S1" evidence="3">
    <location>
        <begin position="1"/>
        <end position="156"/>
    </location>
</feature>
<dbReference type="GO" id="GO:0006508">
    <property type="term" value="P:proteolysis"/>
    <property type="evidence" value="ECO:0007669"/>
    <property type="project" value="InterPro"/>
</dbReference>
<dbReference type="InterPro" id="IPR009003">
    <property type="entry name" value="Peptidase_S1_PA"/>
</dbReference>
<evidence type="ECO:0000256" key="2">
    <source>
        <dbReference type="ARBA" id="ARBA00024195"/>
    </source>
</evidence>
<evidence type="ECO:0000256" key="1">
    <source>
        <dbReference type="ARBA" id="ARBA00023157"/>
    </source>
</evidence>
<proteinExistence type="inferred from homology"/>
<dbReference type="AlphaFoldDB" id="A0A3S3S203"/>
<dbReference type="SUPFAM" id="SSF50494">
    <property type="entry name" value="Trypsin-like serine proteases"/>
    <property type="match status" value="1"/>
</dbReference>
<dbReference type="Gene3D" id="2.40.10.10">
    <property type="entry name" value="Trypsin-like serine proteases"/>
    <property type="match status" value="1"/>
</dbReference>
<dbReference type="PROSITE" id="PS50240">
    <property type="entry name" value="TRYPSIN_DOM"/>
    <property type="match status" value="1"/>
</dbReference>
<evidence type="ECO:0000313" key="5">
    <source>
        <dbReference type="Proteomes" id="UP000285301"/>
    </source>
</evidence>
<dbReference type="EMBL" id="NCKU01003160">
    <property type="protein sequence ID" value="RWS08053.1"/>
    <property type="molecule type" value="Genomic_DNA"/>
</dbReference>
<dbReference type="InterPro" id="IPR043504">
    <property type="entry name" value="Peptidase_S1_PA_chymotrypsin"/>
</dbReference>
<reference evidence="4 5" key="1">
    <citation type="journal article" date="2018" name="Gigascience">
        <title>Genomes of trombidid mites reveal novel predicted allergens and laterally-transferred genes associated with secondary metabolism.</title>
        <authorList>
            <person name="Dong X."/>
            <person name="Chaisiri K."/>
            <person name="Xia D."/>
            <person name="Armstrong S.D."/>
            <person name="Fang Y."/>
            <person name="Donnelly M.J."/>
            <person name="Kadowaki T."/>
            <person name="McGarry J.W."/>
            <person name="Darby A.C."/>
            <person name="Makepeace B.L."/>
        </authorList>
    </citation>
    <scope>NUCLEOTIDE SEQUENCE [LARGE SCALE GENOMIC DNA]</scope>
    <source>
        <strain evidence="4">UoL-WK</strain>
    </source>
</reference>